<dbReference type="RefSeq" id="WP_025816807.1">
    <property type="nucleotide sequence ID" value="NZ_BAIZ01000032.1"/>
</dbReference>
<sequence>MKKQIFYHALSALFVGGFALSALSCAEDTMDNSTSDGDKEAIVRFDVSDAQDEALSNAPALTRGLLTSGLTDADLADRVLPIESNDNLDACVVESTIEGVNPTKADAATRANIINIQSLGEFSSAGMRGESDDKIQESWFSNERTESDGQLVKRIPWSWEKRHGIFYAVYPKVDDHKQNIKITAPTSNTAPTVDFTVYQDVKKQVDLMTACTGKVLYATRHQAPSTSLNFRHALTAIRFAVGPNLSFNKSIRYISIHKALLRGTYKMSNDLNGEGTWVAGSLKEPGTVTLSGLNYSTTEYPNSIIRDTQLGNDKYKNETDVKKIEDNYTFYMIPQELDNKDVELEVAFTDNTYIKVKLAGKWKAGTTRTYKISQKQSNWDYKLDCTPSVEVPYNGTEATIRVKSYRKVANNPSQSVAWKVVGYDANGDGTYTMTEKPAWLKGFTKDNGTGGEADEVIKANLATDVVDYLAERNRGLQNATPVGSSTQPYNLSNSNGAANVENTANCYVISGPGYYMIPLVYGNAIKNGATNEDAYKSKAASFAPTFGSPARPTDIILREMRDHDGSVINSPWIEETGNRKNNGVNGAQVVWADEANLVKQGSLSIVRFGGKAYVKFEVTRADIKSGNAVVAVKKGNTIVWSWHLWFAPKNVLDKITVTNNQGKQYHFTNETLGWKPTKWMATPYEDQRTVKVKVEQTVGNNGVKQESIIEIKQNAYIERAGIATMYQWGRTEAMPGTDAIREGSFNKNGNDQIHIANKIQFPNVFFRTFLDNRGMIKQGDGLTKYHYFYNLWSIHNSLRGDEDAPNTVPVTKSVYDPCPVGFSVPTNGAFSGFTANGRNRGTMNVKGTNNAATFNANMGHLFWTNSAKNATIYFPALGYRSSLNGNIEHAAMYGDYWSADPKDWNNACCMGFDVNDVYPLYVNMRTYAYPVRPVSE</sequence>
<evidence type="ECO:0000313" key="3">
    <source>
        <dbReference type="Proteomes" id="UP000248314"/>
    </source>
</evidence>
<comment type="caution">
    <text evidence="2">The sequence shown here is derived from an EMBL/GenBank/DDBJ whole genome shotgun (WGS) entry which is preliminary data.</text>
</comment>
<dbReference type="CDD" id="cd13120">
    <property type="entry name" value="BF2867_like_N"/>
    <property type="match status" value="1"/>
</dbReference>
<dbReference type="Pfam" id="PF13149">
    <property type="entry name" value="Mfa_like_1"/>
    <property type="match status" value="1"/>
</dbReference>
<reference evidence="2 3" key="1">
    <citation type="submission" date="2018-05" db="EMBL/GenBank/DDBJ databases">
        <title>Genomic Encyclopedia of Type Strains, Phase I: the one thousand microbial genomes (KMG-I) project.</title>
        <authorList>
            <person name="Kyrpides N."/>
        </authorList>
    </citation>
    <scope>NUCLEOTIDE SEQUENCE [LARGE SCALE GENOMIC DNA]</scope>
    <source>
        <strain evidence="2 3">DSM 15611</strain>
    </source>
</reference>
<evidence type="ECO:0000256" key="1">
    <source>
        <dbReference type="SAM" id="SignalP"/>
    </source>
</evidence>
<evidence type="ECO:0008006" key="4">
    <source>
        <dbReference type="Google" id="ProtNLM"/>
    </source>
</evidence>
<dbReference type="Proteomes" id="UP000248314">
    <property type="component" value="Unassembled WGS sequence"/>
</dbReference>
<dbReference type="EMBL" id="QJJX01000011">
    <property type="protein sequence ID" value="PXX22468.1"/>
    <property type="molecule type" value="Genomic_DNA"/>
</dbReference>
<dbReference type="InterPro" id="IPR025049">
    <property type="entry name" value="Mfa-like_1"/>
</dbReference>
<dbReference type="OrthoDB" id="1164152at2"/>
<dbReference type="PROSITE" id="PS51257">
    <property type="entry name" value="PROKAR_LIPOPROTEIN"/>
    <property type="match status" value="1"/>
</dbReference>
<gene>
    <name evidence="2" type="ORF">EJ73_01229</name>
</gene>
<accession>A0A318HVJ3</accession>
<protein>
    <recommendedName>
        <fullName evidence="4">Fimbrillin-like protein</fullName>
    </recommendedName>
</protein>
<keyword evidence="1" id="KW-0732">Signal</keyword>
<feature type="chain" id="PRO_5016419336" description="Fimbrillin-like protein" evidence="1">
    <location>
        <begin position="27"/>
        <end position="936"/>
    </location>
</feature>
<evidence type="ECO:0000313" key="2">
    <source>
        <dbReference type="EMBL" id="PXX22468.1"/>
    </source>
</evidence>
<name>A0A318HVJ3_9BACT</name>
<proteinExistence type="predicted"/>
<feature type="signal peptide" evidence="1">
    <location>
        <begin position="1"/>
        <end position="26"/>
    </location>
</feature>
<keyword evidence="3" id="KW-1185">Reference proteome</keyword>
<dbReference type="AlphaFoldDB" id="A0A318HVJ3"/>
<organism evidence="2 3">
    <name type="scientific">Hoylesella shahii DSM 15611 = JCM 12083</name>
    <dbReference type="NCBI Taxonomy" id="1122991"/>
    <lineage>
        <taxon>Bacteria</taxon>
        <taxon>Pseudomonadati</taxon>
        <taxon>Bacteroidota</taxon>
        <taxon>Bacteroidia</taxon>
        <taxon>Bacteroidales</taxon>
        <taxon>Prevotellaceae</taxon>
        <taxon>Hoylesella</taxon>
    </lineage>
</organism>